<dbReference type="Proteomes" id="UP000623967">
    <property type="component" value="Unassembled WGS sequence"/>
</dbReference>
<dbReference type="Gene3D" id="3.40.50.2000">
    <property type="entry name" value="Glycogen Phosphorylase B"/>
    <property type="match status" value="1"/>
</dbReference>
<evidence type="ECO:0008006" key="5">
    <source>
        <dbReference type="Google" id="ProtNLM"/>
    </source>
</evidence>
<proteinExistence type="predicted"/>
<dbReference type="SUPFAM" id="SSF53756">
    <property type="entry name" value="UDP-Glycosyltransferase/glycogen phosphorylase"/>
    <property type="match status" value="1"/>
</dbReference>
<keyword evidence="4" id="KW-1185">Reference proteome</keyword>
<name>A0ABS1TRL7_9BACI</name>
<evidence type="ECO:0000256" key="2">
    <source>
        <dbReference type="ARBA" id="ARBA00022679"/>
    </source>
</evidence>
<protein>
    <recommendedName>
        <fullName evidence="5">Lipopolysaccharide heptosyltransferase II</fullName>
    </recommendedName>
</protein>
<feature type="non-terminal residue" evidence="3">
    <location>
        <position position="1"/>
    </location>
</feature>
<dbReference type="PANTHER" id="PTHR30160">
    <property type="entry name" value="TETRAACYLDISACCHARIDE 4'-KINASE-RELATED"/>
    <property type="match status" value="1"/>
</dbReference>
<sequence length="88" mass="9434">GALIALAPVMVSNNTGPAHIAAALGTPLVDLYALTNPQHTPWQSPSRVLYHDVACRNCYRSICPEGHHDCLSRVAPARVVEAVHSLLK</sequence>
<dbReference type="EMBL" id="JAESWB010000186">
    <property type="protein sequence ID" value="MBL4953399.1"/>
    <property type="molecule type" value="Genomic_DNA"/>
</dbReference>
<evidence type="ECO:0000256" key="1">
    <source>
        <dbReference type="ARBA" id="ARBA00022676"/>
    </source>
</evidence>
<accession>A0ABS1TRL7</accession>
<evidence type="ECO:0000313" key="3">
    <source>
        <dbReference type="EMBL" id="MBL4953399.1"/>
    </source>
</evidence>
<evidence type="ECO:0000313" key="4">
    <source>
        <dbReference type="Proteomes" id="UP000623967"/>
    </source>
</evidence>
<gene>
    <name evidence="3" type="ORF">JK635_14415</name>
</gene>
<dbReference type="InterPro" id="IPR051199">
    <property type="entry name" value="LPS_LOS_Heptosyltrfase"/>
</dbReference>
<keyword evidence="1" id="KW-0328">Glycosyltransferase</keyword>
<comment type="caution">
    <text evidence="3">The sequence shown here is derived from an EMBL/GenBank/DDBJ whole genome shotgun (WGS) entry which is preliminary data.</text>
</comment>
<dbReference type="PANTHER" id="PTHR30160:SF7">
    <property type="entry name" value="ADP-HEPTOSE--LPS HEPTOSYLTRANSFERASE 2"/>
    <property type="match status" value="1"/>
</dbReference>
<reference evidence="3 4" key="1">
    <citation type="submission" date="2021-01" db="EMBL/GenBank/DDBJ databases">
        <title>Genome public.</title>
        <authorList>
            <person name="Liu C."/>
            <person name="Sun Q."/>
        </authorList>
    </citation>
    <scope>NUCLEOTIDE SEQUENCE [LARGE SCALE GENOMIC DNA]</scope>
    <source>
        <strain evidence="3 4">YIM B02564</strain>
    </source>
</reference>
<dbReference type="InterPro" id="IPR002201">
    <property type="entry name" value="Glyco_trans_9"/>
</dbReference>
<keyword evidence="2" id="KW-0808">Transferase</keyword>
<dbReference type="Pfam" id="PF01075">
    <property type="entry name" value="Glyco_transf_9"/>
    <property type="match status" value="1"/>
</dbReference>
<organism evidence="3 4">
    <name type="scientific">Neobacillus paridis</name>
    <dbReference type="NCBI Taxonomy" id="2803862"/>
    <lineage>
        <taxon>Bacteria</taxon>
        <taxon>Bacillati</taxon>
        <taxon>Bacillota</taxon>
        <taxon>Bacilli</taxon>
        <taxon>Bacillales</taxon>
        <taxon>Bacillaceae</taxon>
        <taxon>Neobacillus</taxon>
    </lineage>
</organism>